<sequence>MDQITTRYLKDQEVVNMDSARLQADFAYCETIIKKHSKSFYYAFSQLPKEKANAVYAIYAFCRTADDCADSNQPFVEKLESLQRLKKDLDLFRTHAELDHPLWRALRQVFTDYNMDIQPFYDQLTGQWMDMNFTIPQNMHELESYSYYVAGSVGLMLLPVLASRSAEELRPSAIDLGTAMQITNILRDIGEDLHTKERIYLPEEEMERSGYTQKDLRHGLINENFVRLWERLAERAESLYNLSYSSIDLYDDDSKMPLLLSVGMYRGILDAVRSNNYDCFSKRNFVTKENMIKISAAVYNCS</sequence>
<dbReference type="GO" id="GO:0016740">
    <property type="term" value="F:transferase activity"/>
    <property type="evidence" value="ECO:0007669"/>
    <property type="project" value="UniProtKB-KW"/>
</dbReference>
<proteinExistence type="predicted"/>
<keyword evidence="2 4" id="KW-0808">Transferase</keyword>
<keyword evidence="5" id="KW-1185">Reference proteome</keyword>
<dbReference type="EC" id="2.5.1.-" evidence="4"/>
<keyword evidence="3" id="KW-0125">Carotenoid biosynthesis</keyword>
<dbReference type="SFLD" id="SFLDG01212">
    <property type="entry name" value="Phytoene_synthase_like"/>
    <property type="match status" value="1"/>
</dbReference>
<evidence type="ECO:0000256" key="2">
    <source>
        <dbReference type="ARBA" id="ARBA00022679"/>
    </source>
</evidence>
<gene>
    <name evidence="4" type="ORF">RQP52_13500</name>
</gene>
<dbReference type="EMBL" id="JAWCUD010000003">
    <property type="protein sequence ID" value="MDU0202117.1"/>
    <property type="molecule type" value="Genomic_DNA"/>
</dbReference>
<dbReference type="SFLD" id="SFLDG01018">
    <property type="entry name" value="Squalene/Phytoene_Synthase_Lik"/>
    <property type="match status" value="1"/>
</dbReference>
<evidence type="ECO:0000313" key="4">
    <source>
        <dbReference type="EMBL" id="MDU0202117.1"/>
    </source>
</evidence>
<dbReference type="InterPro" id="IPR033904">
    <property type="entry name" value="Trans_IPPS_HH"/>
</dbReference>
<dbReference type="Pfam" id="PF00494">
    <property type="entry name" value="SQS_PSY"/>
    <property type="match status" value="1"/>
</dbReference>
<accession>A0ABU3RCY1</accession>
<evidence type="ECO:0000313" key="5">
    <source>
        <dbReference type="Proteomes" id="UP001260980"/>
    </source>
</evidence>
<dbReference type="CDD" id="cd00683">
    <property type="entry name" value="Trans_IPPS_HH"/>
    <property type="match status" value="1"/>
</dbReference>
<dbReference type="Proteomes" id="UP001260980">
    <property type="component" value="Unassembled WGS sequence"/>
</dbReference>
<comment type="caution">
    <text evidence="4">The sequence shown here is derived from an EMBL/GenBank/DDBJ whole genome shotgun (WGS) entry which is preliminary data.</text>
</comment>
<dbReference type="SUPFAM" id="SSF48576">
    <property type="entry name" value="Terpenoid synthases"/>
    <property type="match status" value="1"/>
</dbReference>
<comment type="pathway">
    <text evidence="1">Carotenoid biosynthesis.</text>
</comment>
<dbReference type="InterPro" id="IPR008949">
    <property type="entry name" value="Isoprenoid_synthase_dom_sf"/>
</dbReference>
<dbReference type="PANTHER" id="PTHR31480">
    <property type="entry name" value="BIFUNCTIONAL LYCOPENE CYCLASE/PHYTOENE SYNTHASE"/>
    <property type="match status" value="1"/>
</dbReference>
<dbReference type="InterPro" id="IPR019845">
    <property type="entry name" value="Squalene/phytoene_synthase_CS"/>
</dbReference>
<reference evidence="4 5" key="1">
    <citation type="submission" date="2023-10" db="EMBL/GenBank/DDBJ databases">
        <title>Paenibacillus strain PFR10 Genome sequencing and assembly.</title>
        <authorList>
            <person name="Kim I."/>
        </authorList>
    </citation>
    <scope>NUCLEOTIDE SEQUENCE [LARGE SCALE GENOMIC DNA]</scope>
    <source>
        <strain evidence="4 5">PFR10</strain>
    </source>
</reference>
<protein>
    <submittedName>
        <fullName evidence="4">Phytoene/squalene synthase family protein</fullName>
        <ecNumber evidence="4">2.5.1.-</ecNumber>
    </submittedName>
</protein>
<dbReference type="Gene3D" id="1.10.600.10">
    <property type="entry name" value="Farnesyl Diphosphate Synthase"/>
    <property type="match status" value="1"/>
</dbReference>
<name>A0ABU3RCY1_9BACL</name>
<evidence type="ECO:0000256" key="1">
    <source>
        <dbReference type="ARBA" id="ARBA00004829"/>
    </source>
</evidence>
<evidence type="ECO:0000256" key="3">
    <source>
        <dbReference type="ARBA" id="ARBA00022746"/>
    </source>
</evidence>
<dbReference type="InterPro" id="IPR002060">
    <property type="entry name" value="Squ/phyt_synthse"/>
</dbReference>
<dbReference type="SFLD" id="SFLDS00005">
    <property type="entry name" value="Isoprenoid_Synthase_Type_I"/>
    <property type="match status" value="1"/>
</dbReference>
<organism evidence="4 5">
    <name type="scientific">Paenibacillus violae</name>
    <dbReference type="NCBI Taxonomy" id="3077234"/>
    <lineage>
        <taxon>Bacteria</taxon>
        <taxon>Bacillati</taxon>
        <taxon>Bacillota</taxon>
        <taxon>Bacilli</taxon>
        <taxon>Bacillales</taxon>
        <taxon>Paenibacillaceae</taxon>
        <taxon>Paenibacillus</taxon>
    </lineage>
</organism>
<dbReference type="PROSITE" id="PS01045">
    <property type="entry name" value="SQUALEN_PHYTOEN_SYN_2"/>
    <property type="match status" value="1"/>
</dbReference>
<dbReference type="InterPro" id="IPR044843">
    <property type="entry name" value="Trans_IPPS_bact-type"/>
</dbReference>